<gene>
    <name evidence="4" type="ORF">QWY96_00045</name>
    <name evidence="5" type="ORF">QWY96_14505</name>
</gene>
<name>A0ABT8CEG7_9VIBR</name>
<keyword evidence="6" id="KW-1185">Reference proteome</keyword>
<dbReference type="InterPro" id="IPR038729">
    <property type="entry name" value="Rad50/SbcC_AAA"/>
</dbReference>
<feature type="coiled-coil region" evidence="1">
    <location>
        <begin position="710"/>
        <end position="768"/>
    </location>
</feature>
<evidence type="ECO:0000256" key="2">
    <source>
        <dbReference type="SAM" id="MobiDB-lite"/>
    </source>
</evidence>
<feature type="coiled-coil region" evidence="1">
    <location>
        <begin position="971"/>
        <end position="998"/>
    </location>
</feature>
<reference evidence="6" key="2">
    <citation type="journal article" date="2019" name="Int. J. Syst. Evol. Microbiol.">
        <title>The Global Catalogue of Microorganisms (GCM) 10K type strain sequencing project: providing services to taxonomists for standard genome sequencing and annotation.</title>
        <authorList>
            <consortium name="The Broad Institute Genomics Platform"/>
            <consortium name="The Broad Institute Genome Sequencing Center for Infectious Disease"/>
            <person name="Wu L."/>
            <person name="Ma J."/>
        </authorList>
    </citation>
    <scope>NUCLEOTIDE SEQUENCE [LARGE SCALE GENOMIC DNA]</scope>
    <source>
        <strain evidence="6">CECT 7226</strain>
    </source>
</reference>
<dbReference type="Gene3D" id="3.40.50.300">
    <property type="entry name" value="P-loop containing nucleotide triphosphate hydrolases"/>
    <property type="match status" value="2"/>
</dbReference>
<feature type="compositionally biased region" description="Basic and acidic residues" evidence="2">
    <location>
        <begin position="282"/>
        <end position="292"/>
    </location>
</feature>
<proteinExistence type="predicted"/>
<reference evidence="4" key="1">
    <citation type="journal article" date="2014" name="Int. J. Syst. Evol. Microbiol.">
        <title>Complete genome of a new Firmicutes species belonging to the dominant human colonic microbiota ('Ruminococcus bicirculans') reveals two chromosomes and a selective capacity to utilize plant glucans.</title>
        <authorList>
            <consortium name="NISC Comparative Sequencing Program"/>
            <person name="Wegmann U."/>
            <person name="Louis P."/>
            <person name="Goesmann A."/>
            <person name="Henrissat B."/>
            <person name="Duncan S.H."/>
            <person name="Flint H.J."/>
        </authorList>
    </citation>
    <scope>NUCLEOTIDE SEQUENCE</scope>
    <source>
        <strain evidence="4">CECT 7226</strain>
    </source>
</reference>
<dbReference type="RefSeq" id="WP_261839505.1">
    <property type="nucleotide sequence ID" value="NZ_AP025458.1"/>
</dbReference>
<evidence type="ECO:0000313" key="6">
    <source>
        <dbReference type="Proteomes" id="UP001223712"/>
    </source>
</evidence>
<reference evidence="4" key="3">
    <citation type="submission" date="2023-06" db="EMBL/GenBank/DDBJ databases">
        <authorList>
            <person name="Lucena T."/>
            <person name="Sun Q."/>
        </authorList>
    </citation>
    <scope>NUCLEOTIDE SEQUENCE</scope>
    <source>
        <strain evidence="4">CECT 7226</strain>
    </source>
</reference>
<keyword evidence="1" id="KW-0175">Coiled coil</keyword>
<dbReference type="EMBL" id="JAUFQY010000001">
    <property type="protein sequence ID" value="MDN3701809.1"/>
    <property type="molecule type" value="Genomic_DNA"/>
</dbReference>
<dbReference type="Pfam" id="PF13476">
    <property type="entry name" value="AAA_23"/>
    <property type="match status" value="1"/>
</dbReference>
<feature type="region of interest" description="Disordered" evidence="2">
    <location>
        <begin position="271"/>
        <end position="292"/>
    </location>
</feature>
<organism evidence="4 6">
    <name type="scientific">Vibrio artabrorum</name>
    <dbReference type="NCBI Taxonomy" id="446374"/>
    <lineage>
        <taxon>Bacteria</taxon>
        <taxon>Pseudomonadati</taxon>
        <taxon>Pseudomonadota</taxon>
        <taxon>Gammaproteobacteria</taxon>
        <taxon>Vibrionales</taxon>
        <taxon>Vibrionaceae</taxon>
        <taxon>Vibrio</taxon>
    </lineage>
</organism>
<evidence type="ECO:0000313" key="5">
    <source>
        <dbReference type="EMBL" id="MDN3701809.1"/>
    </source>
</evidence>
<sequence length="1240" mass="139488">MKILSLEFENLNALKGRWKLDFTQSPFAENGLFAITGPTGAGKTTILDAICLALFHRTPRLKSIAKGTNELMTRGTGECFAEIEFEVKGKTYRSNFHHKRARGKHDGALQTPTCEFADADSDAVLETQLTKKIKMVESVTGLDFSRFTKSIMLSQGEFAAFLNANANDRAELLEELTGTEVYSLISERIYDHFKSSEESLNHLKAKAEGVSLLSDEQIQALLTERDKRETEQTVLAQQLVEWNAHLSWWKDITKADFAIVNGEQDLKQAQDTLSDNQPSLDRLAKSEPAEKLRPLYKDVQRSDQEVQAIQANLESSTKRFAQRNAEKSAASDKLKTQNVLVEQVKQQQQEQEKIIEHVRPLDTQISVLKDKQVAVDKNVNILNERDIEQRHKHAVLSKTLAAVQQQQERDAQYLATHQADKHFEKYLGQWQAKVDQVRTLEKQHSELLKGVQRANQALDAQQTLVQTSHEAKLAQDKTFTERVVVENNAKLELESLQQQTSEVVLNANKDLLEYWSRHTHTLVDIHQGYLQATQRIEVKHAELANKLQLSDTLTKEREVLLERYQSNKTSLERLTRLIDQEGELAKYRAALKPGMDCPLCGSAHHAIEPSQDLTDLMLQKEREEADLALIQKEGTEHRQQLDSLAPIINGLKDELQRAQADVEQSRENWANTLSKLEQAQASFASQEATLTITLPLIESVGDSQTVSVFVESCEQQLNDVIRQLRAMADASHAYLEAEKQRTTASMMVEKAQSNLALAQQRLTDLTLQSQAQHEQAEKCAQSKAEQWTALKESIVNASIDAPELELIDAWFSQKQQASNLWQTTKQQQDDCDKQLISLRAELKSLDDKLESLTREIASSNQELETLTQELASITESRSELFGDNDVQSAIQAIKQKMSDAVTKLEVSQAEFNRCELDHRAEQTKLTGYTEELAAKQQAQVEVKQLWEQALASSPFANDADFESALLDETVITQLKSLKKRLEEAIVSAQARLSSAKANKVELLSHEKATTWSALPQSEVELATAECQNEQQNHATQIGAISANLETDRQNRSNQQDLFKQIEEQQLEFDDISRLNSLIGSKNGDKFRKFAQGLTLENLVYLANKQLQRLHGRYELKRKADDGLELQVVDTWQGDVMRDTKTLSGGESFLVSLALALALSDLVSHKTSIDSLFLDEGFGTLDSDTLDIALNALDNLNASGKMIGVISHVEALKERVPVQLKVTKHSGLGFSEMEKQYKVVA</sequence>
<dbReference type="Pfam" id="PF13558">
    <property type="entry name" value="SbcC_Walker_B"/>
    <property type="match status" value="1"/>
</dbReference>
<feature type="domain" description="Rad50/SbcC-type AAA" evidence="3">
    <location>
        <begin position="6"/>
        <end position="204"/>
    </location>
</feature>
<feature type="coiled-coil region" evidence="1">
    <location>
        <begin position="835"/>
        <end position="876"/>
    </location>
</feature>
<dbReference type="EMBL" id="JAUFQY010000001">
    <property type="protein sequence ID" value="MDN3699705.1"/>
    <property type="molecule type" value="Genomic_DNA"/>
</dbReference>
<comment type="caution">
    <text evidence="4">The sequence shown here is derived from an EMBL/GenBank/DDBJ whole genome shotgun (WGS) entry which is preliminary data.</text>
</comment>
<dbReference type="PANTHER" id="PTHR32114">
    <property type="entry name" value="ABC TRANSPORTER ABCH.3"/>
    <property type="match status" value="1"/>
</dbReference>
<evidence type="ECO:0000313" key="4">
    <source>
        <dbReference type="EMBL" id="MDN3699705.1"/>
    </source>
</evidence>
<dbReference type="PANTHER" id="PTHR32114:SF2">
    <property type="entry name" value="ABC TRANSPORTER ABCH.3"/>
    <property type="match status" value="1"/>
</dbReference>
<dbReference type="Proteomes" id="UP001223712">
    <property type="component" value="Unassembled WGS sequence"/>
</dbReference>
<dbReference type="SUPFAM" id="SSF52540">
    <property type="entry name" value="P-loop containing nucleoside triphosphate hydrolases"/>
    <property type="match status" value="1"/>
</dbReference>
<feature type="coiled-coil region" evidence="1">
    <location>
        <begin position="613"/>
        <end position="668"/>
    </location>
</feature>
<evidence type="ECO:0000256" key="1">
    <source>
        <dbReference type="SAM" id="Coils"/>
    </source>
</evidence>
<dbReference type="InterPro" id="IPR027417">
    <property type="entry name" value="P-loop_NTPase"/>
</dbReference>
<accession>A0ABT8CEG7</accession>
<protein>
    <submittedName>
        <fullName evidence="4">AAA family ATPase</fullName>
    </submittedName>
</protein>
<evidence type="ECO:0000259" key="3">
    <source>
        <dbReference type="Pfam" id="PF13476"/>
    </source>
</evidence>